<proteinExistence type="predicted"/>
<accession>A0A1X6YD98</accession>
<evidence type="ECO:0000256" key="1">
    <source>
        <dbReference type="SAM" id="Phobius"/>
    </source>
</evidence>
<keyword evidence="1" id="KW-0812">Transmembrane</keyword>
<keyword evidence="1" id="KW-0472">Membrane</keyword>
<sequence length="145" mass="15701">MAWAVPGVLLLTMGDWIGVVIALLGVGMGVAAMGIFGERLQIILDEQAGTATIRNRTIFRHKEELFPLKDLQKADRETTLTSSASDPTELRYVVGRPALILDDGSGQGAGQGTVRHLITGNYSNSGSAEILVKAINNWLELREKR</sequence>
<organism evidence="2 3">
    <name type="scientific">Roseovarius albus</name>
    <dbReference type="NCBI Taxonomy" id="1247867"/>
    <lineage>
        <taxon>Bacteria</taxon>
        <taxon>Pseudomonadati</taxon>
        <taxon>Pseudomonadota</taxon>
        <taxon>Alphaproteobacteria</taxon>
        <taxon>Rhodobacterales</taxon>
        <taxon>Roseobacteraceae</taxon>
        <taxon>Roseovarius</taxon>
    </lineage>
</organism>
<name>A0A1X6YD98_9RHOB</name>
<keyword evidence="3" id="KW-1185">Reference proteome</keyword>
<keyword evidence="1" id="KW-1133">Transmembrane helix</keyword>
<evidence type="ECO:0000313" key="2">
    <source>
        <dbReference type="EMBL" id="SLN18048.1"/>
    </source>
</evidence>
<dbReference type="Proteomes" id="UP000193061">
    <property type="component" value="Unassembled WGS sequence"/>
</dbReference>
<evidence type="ECO:0000313" key="3">
    <source>
        <dbReference type="Proteomes" id="UP000193061"/>
    </source>
</evidence>
<gene>
    <name evidence="2" type="ORF">ROA7450_00564</name>
</gene>
<feature type="transmembrane region" description="Helical" evidence="1">
    <location>
        <begin position="16"/>
        <end position="36"/>
    </location>
</feature>
<reference evidence="2 3" key="1">
    <citation type="submission" date="2017-03" db="EMBL/GenBank/DDBJ databases">
        <authorList>
            <person name="Afonso C.L."/>
            <person name="Miller P.J."/>
            <person name="Scott M.A."/>
            <person name="Spackman E."/>
            <person name="Goraichik I."/>
            <person name="Dimitrov K.M."/>
            <person name="Suarez D.L."/>
            <person name="Swayne D.E."/>
        </authorList>
    </citation>
    <scope>NUCLEOTIDE SEQUENCE [LARGE SCALE GENOMIC DNA]</scope>
    <source>
        <strain evidence="2 3">CECT 7450</strain>
    </source>
</reference>
<protein>
    <submittedName>
        <fullName evidence="2">Uncharacterized protein</fullName>
    </submittedName>
</protein>
<dbReference type="AlphaFoldDB" id="A0A1X6YD98"/>
<dbReference type="EMBL" id="FWFX01000002">
    <property type="protein sequence ID" value="SLN18048.1"/>
    <property type="molecule type" value="Genomic_DNA"/>
</dbReference>